<evidence type="ECO:0000256" key="6">
    <source>
        <dbReference type="ARBA" id="ARBA00022840"/>
    </source>
</evidence>
<dbReference type="Proteomes" id="UP000237662">
    <property type="component" value="Unassembled WGS sequence"/>
</dbReference>
<evidence type="ECO:0000256" key="9">
    <source>
        <dbReference type="ARBA" id="ARBA00023211"/>
    </source>
</evidence>
<dbReference type="InterPro" id="IPR013815">
    <property type="entry name" value="ATP_grasp_subdomain_1"/>
</dbReference>
<dbReference type="SUPFAM" id="SSF56059">
    <property type="entry name" value="Glutathione synthetase ATP-binding domain-like"/>
    <property type="match status" value="1"/>
</dbReference>
<dbReference type="EMBL" id="PTJC01000006">
    <property type="protein sequence ID" value="PPK86424.1"/>
    <property type="molecule type" value="Genomic_DNA"/>
</dbReference>
<evidence type="ECO:0000256" key="2">
    <source>
        <dbReference type="ARBA" id="ARBA00001946"/>
    </source>
</evidence>
<gene>
    <name evidence="12" type="ORF">CLV84_3351</name>
</gene>
<keyword evidence="9" id="KW-0464">Manganese</keyword>
<dbReference type="GO" id="GO:0018169">
    <property type="term" value="F:ribosomal S6-glutamic acid ligase activity"/>
    <property type="evidence" value="ECO:0007669"/>
    <property type="project" value="TreeGrafter"/>
</dbReference>
<protein>
    <submittedName>
        <fullName evidence="12">SSU ribosomal protein S6P modification protein</fullName>
    </submittedName>
</protein>
<keyword evidence="6 10" id="KW-0067">ATP-binding</keyword>
<reference evidence="12 13" key="1">
    <citation type="submission" date="2018-02" db="EMBL/GenBank/DDBJ databases">
        <title>Genomic Encyclopedia of Archaeal and Bacterial Type Strains, Phase II (KMG-II): from individual species to whole genera.</title>
        <authorList>
            <person name="Goeker M."/>
        </authorList>
    </citation>
    <scope>NUCLEOTIDE SEQUENCE [LARGE SCALE GENOMIC DNA]</scope>
    <source>
        <strain evidence="12 13">DSM 29526</strain>
    </source>
</reference>
<dbReference type="RefSeq" id="WP_104420856.1">
    <property type="nucleotide sequence ID" value="NZ_PTJC01000006.1"/>
</dbReference>
<evidence type="ECO:0000259" key="11">
    <source>
        <dbReference type="PROSITE" id="PS50975"/>
    </source>
</evidence>
<comment type="cofactor">
    <cofactor evidence="2">
        <name>Mg(2+)</name>
        <dbReference type="ChEBI" id="CHEBI:18420"/>
    </cofactor>
</comment>
<dbReference type="GO" id="GO:0005737">
    <property type="term" value="C:cytoplasm"/>
    <property type="evidence" value="ECO:0007669"/>
    <property type="project" value="TreeGrafter"/>
</dbReference>
<dbReference type="NCBIfam" id="TIGR00768">
    <property type="entry name" value="rimK_fam"/>
    <property type="match status" value="1"/>
</dbReference>
<dbReference type="AlphaFoldDB" id="A0A2S6I5H4"/>
<dbReference type="PANTHER" id="PTHR21621">
    <property type="entry name" value="RIBOSOMAL PROTEIN S6 MODIFICATION PROTEIN"/>
    <property type="match status" value="1"/>
</dbReference>
<keyword evidence="7" id="KW-0460">Magnesium</keyword>
<dbReference type="GO" id="GO:0009432">
    <property type="term" value="P:SOS response"/>
    <property type="evidence" value="ECO:0007669"/>
    <property type="project" value="TreeGrafter"/>
</dbReference>
<dbReference type="Gene3D" id="3.30.470.20">
    <property type="entry name" value="ATP-grasp fold, B domain"/>
    <property type="match status" value="1"/>
</dbReference>
<organism evidence="12 13">
    <name type="scientific">Neolewinella xylanilytica</name>
    <dbReference type="NCBI Taxonomy" id="1514080"/>
    <lineage>
        <taxon>Bacteria</taxon>
        <taxon>Pseudomonadati</taxon>
        <taxon>Bacteroidota</taxon>
        <taxon>Saprospiria</taxon>
        <taxon>Saprospirales</taxon>
        <taxon>Lewinellaceae</taxon>
        <taxon>Neolewinella</taxon>
    </lineage>
</organism>
<comment type="caution">
    <text evidence="12">The sequence shown here is derived from an EMBL/GenBank/DDBJ whole genome shotgun (WGS) entry which is preliminary data.</text>
</comment>
<dbReference type="OrthoDB" id="3865600at2"/>
<keyword evidence="5 10" id="KW-0547">Nucleotide-binding</keyword>
<dbReference type="Pfam" id="PF18030">
    <property type="entry name" value="Rimk_N"/>
    <property type="match status" value="1"/>
</dbReference>
<dbReference type="GO" id="GO:0005524">
    <property type="term" value="F:ATP binding"/>
    <property type="evidence" value="ECO:0007669"/>
    <property type="project" value="UniProtKB-UniRule"/>
</dbReference>
<dbReference type="PANTHER" id="PTHR21621:SF7">
    <property type="entry name" value="RIBOSOMAL PROTEIN BS6--L-GLUTAMATE LIGASE"/>
    <property type="match status" value="1"/>
</dbReference>
<keyword evidence="13" id="KW-1185">Reference proteome</keyword>
<dbReference type="InterPro" id="IPR041107">
    <property type="entry name" value="Rimk_N"/>
</dbReference>
<name>A0A2S6I5H4_9BACT</name>
<keyword evidence="4" id="KW-0479">Metal-binding</keyword>
<evidence type="ECO:0000256" key="8">
    <source>
        <dbReference type="ARBA" id="ARBA00022917"/>
    </source>
</evidence>
<accession>A0A2S6I5H4</accession>
<dbReference type="InterPro" id="IPR011761">
    <property type="entry name" value="ATP-grasp"/>
</dbReference>
<evidence type="ECO:0000256" key="1">
    <source>
        <dbReference type="ARBA" id="ARBA00001936"/>
    </source>
</evidence>
<dbReference type="PROSITE" id="PS50975">
    <property type="entry name" value="ATP_GRASP"/>
    <property type="match status" value="1"/>
</dbReference>
<evidence type="ECO:0000256" key="5">
    <source>
        <dbReference type="ARBA" id="ARBA00022741"/>
    </source>
</evidence>
<dbReference type="Gene3D" id="3.30.1490.20">
    <property type="entry name" value="ATP-grasp fold, A domain"/>
    <property type="match status" value="1"/>
</dbReference>
<evidence type="ECO:0000313" key="12">
    <source>
        <dbReference type="EMBL" id="PPK86424.1"/>
    </source>
</evidence>
<evidence type="ECO:0000256" key="3">
    <source>
        <dbReference type="ARBA" id="ARBA00022598"/>
    </source>
</evidence>
<dbReference type="InterPro" id="IPR004666">
    <property type="entry name" value="Rp_bS6_RimK/Lys_biosynth_LsyX"/>
</dbReference>
<feature type="domain" description="ATP-grasp" evidence="11">
    <location>
        <begin position="104"/>
        <end position="287"/>
    </location>
</feature>
<keyword evidence="8" id="KW-0648">Protein biosynthesis</keyword>
<dbReference type="GO" id="GO:0006412">
    <property type="term" value="P:translation"/>
    <property type="evidence" value="ECO:0007669"/>
    <property type="project" value="UniProtKB-KW"/>
</dbReference>
<sequence>MRITVFSRGPGLYSTRRLVEAGEQRGHAISVVDHSLCSPYADGEKSSILMNGLPFDEPEVAIPRIGANITTRGVALIRQLDVMGVPHVLDANALLLARDKMSCLQRLTQEGIGVPRTVLCFSVYEVRKVAKRLGPFPVVVKLLESTHGVGVALAHNLYQLERLAEGFLQLQDRILLQEYIRESKGSDLRAFVVGDRIVAAMQRKAVAGEFRANIHRGATATPVTLSPEEQALVLRVASVIGVEIAGVDLIHSHRGPLVMEVNASPGLEGIEGATRVDIAGAIISYAESKV</sequence>
<dbReference type="GO" id="GO:0046872">
    <property type="term" value="F:metal ion binding"/>
    <property type="evidence" value="ECO:0007669"/>
    <property type="project" value="UniProtKB-KW"/>
</dbReference>
<dbReference type="Gene3D" id="3.40.50.20">
    <property type="match status" value="1"/>
</dbReference>
<comment type="cofactor">
    <cofactor evidence="1">
        <name>Mn(2+)</name>
        <dbReference type="ChEBI" id="CHEBI:29035"/>
    </cofactor>
</comment>
<evidence type="ECO:0000256" key="4">
    <source>
        <dbReference type="ARBA" id="ARBA00022723"/>
    </source>
</evidence>
<evidence type="ECO:0000256" key="10">
    <source>
        <dbReference type="PROSITE-ProRule" id="PRU00409"/>
    </source>
</evidence>
<dbReference type="InterPro" id="IPR013651">
    <property type="entry name" value="ATP-grasp_RimK-type"/>
</dbReference>
<keyword evidence="3" id="KW-0436">Ligase</keyword>
<proteinExistence type="predicted"/>
<dbReference type="Pfam" id="PF08443">
    <property type="entry name" value="RimK"/>
    <property type="match status" value="1"/>
</dbReference>
<evidence type="ECO:0000256" key="7">
    <source>
        <dbReference type="ARBA" id="ARBA00022842"/>
    </source>
</evidence>
<evidence type="ECO:0000313" key="13">
    <source>
        <dbReference type="Proteomes" id="UP000237662"/>
    </source>
</evidence>